<comment type="caution">
    <text evidence="1">The sequence shown here is derived from an EMBL/GenBank/DDBJ whole genome shotgun (WGS) entry which is preliminary data.</text>
</comment>
<organism evidence="1 2">
    <name type="scientific">Canavalia gladiata</name>
    <name type="common">Sword bean</name>
    <name type="synonym">Dolichos gladiatus</name>
    <dbReference type="NCBI Taxonomy" id="3824"/>
    <lineage>
        <taxon>Eukaryota</taxon>
        <taxon>Viridiplantae</taxon>
        <taxon>Streptophyta</taxon>
        <taxon>Embryophyta</taxon>
        <taxon>Tracheophyta</taxon>
        <taxon>Spermatophyta</taxon>
        <taxon>Magnoliopsida</taxon>
        <taxon>eudicotyledons</taxon>
        <taxon>Gunneridae</taxon>
        <taxon>Pentapetalae</taxon>
        <taxon>rosids</taxon>
        <taxon>fabids</taxon>
        <taxon>Fabales</taxon>
        <taxon>Fabaceae</taxon>
        <taxon>Papilionoideae</taxon>
        <taxon>50 kb inversion clade</taxon>
        <taxon>NPAAA clade</taxon>
        <taxon>indigoferoid/millettioid clade</taxon>
        <taxon>Phaseoleae</taxon>
        <taxon>Canavalia</taxon>
    </lineage>
</organism>
<reference evidence="1 2" key="1">
    <citation type="submission" date="2024-01" db="EMBL/GenBank/DDBJ databases">
        <title>The genomes of 5 underutilized Papilionoideae crops provide insights into root nodulation and disease resistanc.</title>
        <authorList>
            <person name="Jiang F."/>
        </authorList>
    </citation>
    <scope>NUCLEOTIDE SEQUENCE [LARGE SCALE GENOMIC DNA]</scope>
    <source>
        <strain evidence="1">LVBAO_FW01</strain>
        <tissue evidence="1">Leaves</tissue>
    </source>
</reference>
<dbReference type="EMBL" id="JAYMYQ010000011">
    <property type="protein sequence ID" value="KAK7306323.1"/>
    <property type="molecule type" value="Genomic_DNA"/>
</dbReference>
<gene>
    <name evidence="1" type="ORF">VNO77_44252</name>
</gene>
<dbReference type="Proteomes" id="UP001367508">
    <property type="component" value="Unassembled WGS sequence"/>
</dbReference>
<evidence type="ECO:0000313" key="2">
    <source>
        <dbReference type="Proteomes" id="UP001367508"/>
    </source>
</evidence>
<sequence>MLERFDLGSTSINIKPFWSYVPFLHAWLLSVPFSTSDSLPYCLEQDQYAANHSRYWASVVTPYDQALVSAAGSLSFGSEWCSMLGHRSQFEREDP</sequence>
<proteinExistence type="predicted"/>
<name>A0AAN9JWQ2_CANGL</name>
<protein>
    <submittedName>
        <fullName evidence="1">Uncharacterized protein</fullName>
    </submittedName>
</protein>
<keyword evidence="2" id="KW-1185">Reference proteome</keyword>
<evidence type="ECO:0000313" key="1">
    <source>
        <dbReference type="EMBL" id="KAK7306323.1"/>
    </source>
</evidence>
<accession>A0AAN9JWQ2</accession>
<dbReference type="AlphaFoldDB" id="A0AAN9JWQ2"/>